<dbReference type="GeneID" id="95980931"/>
<keyword evidence="2" id="KW-0663">Pyridoxal phosphate</keyword>
<dbReference type="Gene3D" id="3.40.640.10">
    <property type="entry name" value="Type I PLP-dependent aspartate aminotransferase-like (Major domain)"/>
    <property type="match status" value="1"/>
</dbReference>
<comment type="cofactor">
    <cofactor evidence="1">
        <name>pyridoxal 5'-phosphate</name>
        <dbReference type="ChEBI" id="CHEBI:597326"/>
    </cofactor>
</comment>
<dbReference type="EMBL" id="JBFMKM010000006">
    <property type="protein sequence ID" value="KAL1305636.1"/>
    <property type="molecule type" value="Genomic_DNA"/>
</dbReference>
<evidence type="ECO:0000256" key="2">
    <source>
        <dbReference type="ARBA" id="ARBA00022898"/>
    </source>
</evidence>
<dbReference type="InterPro" id="IPR015424">
    <property type="entry name" value="PyrdxlP-dep_Trfase"/>
</dbReference>
<dbReference type="Gene3D" id="3.90.1150.10">
    <property type="entry name" value="Aspartate Aminotransferase, domain 1"/>
    <property type="match status" value="1"/>
</dbReference>
<evidence type="ECO:0000256" key="3">
    <source>
        <dbReference type="SAM" id="MobiDB-lite"/>
    </source>
</evidence>
<gene>
    <name evidence="4" type="ORF">AAFC00_007232</name>
</gene>
<evidence type="ECO:0000313" key="4">
    <source>
        <dbReference type="EMBL" id="KAL1305636.1"/>
    </source>
</evidence>
<dbReference type="InterPro" id="IPR015421">
    <property type="entry name" value="PyrdxlP-dep_Trfase_major"/>
</dbReference>
<dbReference type="PROSITE" id="PS00868">
    <property type="entry name" value="CYS_MET_METAB_PP"/>
    <property type="match status" value="1"/>
</dbReference>
<proteinExistence type="predicted"/>
<dbReference type="SUPFAM" id="SSF53383">
    <property type="entry name" value="PLP-dependent transferases"/>
    <property type="match status" value="1"/>
</dbReference>
<dbReference type="PANTHER" id="PTHR42699">
    <property type="match status" value="1"/>
</dbReference>
<feature type="region of interest" description="Disordered" evidence="3">
    <location>
        <begin position="188"/>
        <end position="213"/>
    </location>
</feature>
<accession>A0ABR3PHL9</accession>
<name>A0ABR3PHL9_9PEZI</name>
<dbReference type="PANTHER" id="PTHR42699:SF1">
    <property type="entry name" value="CYSTATHIONINE GAMMA-SYNTHASE-RELATED"/>
    <property type="match status" value="1"/>
</dbReference>
<dbReference type="InterPro" id="IPR000277">
    <property type="entry name" value="Cys/Met-Metab_PyrdxlP-dep_enz"/>
</dbReference>
<organism evidence="4 5">
    <name type="scientific">Neodothiora populina</name>
    <dbReference type="NCBI Taxonomy" id="2781224"/>
    <lineage>
        <taxon>Eukaryota</taxon>
        <taxon>Fungi</taxon>
        <taxon>Dikarya</taxon>
        <taxon>Ascomycota</taxon>
        <taxon>Pezizomycotina</taxon>
        <taxon>Dothideomycetes</taxon>
        <taxon>Dothideomycetidae</taxon>
        <taxon>Dothideales</taxon>
        <taxon>Dothioraceae</taxon>
        <taxon>Neodothiora</taxon>
    </lineage>
</organism>
<dbReference type="Pfam" id="PF01053">
    <property type="entry name" value="Cys_Met_Meta_PP"/>
    <property type="match status" value="1"/>
</dbReference>
<evidence type="ECO:0000313" key="5">
    <source>
        <dbReference type="Proteomes" id="UP001562354"/>
    </source>
</evidence>
<sequence length="627" mass="69640">MPGIVEFNNTVGHTIPADTPHAVSVSLPTWAANVGYEEGQDWVVSKMQTGYPRFFVHKSIDRLAVSIVAKYGSSANEKAMLFPSHAPASRCVAFFRKLVPGLASNQIRILDFVPNPSSHPQSENKKVLPRLAAVVYPKEHWPVAKQFWQHSGDGVSSRRAEFCEKAFHDGSMVERSTVVDIPRMKKGPRRYQRNLSKDEQHTQNGHYGQELIDGSDPSAFVEERFGRNLNMQFAARAKLAIRRRIAGSLTADAELHEALQHPEDSERTRQAHGFSVDDVYLYPCGMSAIFNTHRTLMLARPEEGASRQSISYGFPYVDTLKVLEKFGPGALFYGFGEKEDIDDLEKRLEGGERYLALFCEFPGNPLLKTPDLIRLRELSDKYDFAIVVDETIGNFLNVNVLPYADVVVSSLTKIFSGDSNVMGGAAILNPQGQYYQTLKKAMELPADQGGYEDNHFEEDSIFLERNSRDFVERIKRVNVNAEAICDVLTSCPKVKQVNYPKHSPSRPNYDACRLPNGGYGGLLSCTFWSLSDAMLFYDNLKTAKGPSLGTNFTLSSPFVLLAHFNELEWAAGFGCPADLCRFSVGLEDTQELCEIFKRALAAIPERVNDEVPTAAAPAGVAEVATAS</sequence>
<keyword evidence="5" id="KW-1185">Reference proteome</keyword>
<evidence type="ECO:0000256" key="1">
    <source>
        <dbReference type="ARBA" id="ARBA00001933"/>
    </source>
</evidence>
<dbReference type="Proteomes" id="UP001562354">
    <property type="component" value="Unassembled WGS sequence"/>
</dbReference>
<protein>
    <recommendedName>
        <fullName evidence="6">Cystathionine gamma-synthase</fullName>
    </recommendedName>
</protein>
<evidence type="ECO:0008006" key="6">
    <source>
        <dbReference type="Google" id="ProtNLM"/>
    </source>
</evidence>
<dbReference type="RefSeq" id="XP_069201909.1">
    <property type="nucleotide sequence ID" value="XM_069347303.1"/>
</dbReference>
<dbReference type="InterPro" id="IPR054542">
    <property type="entry name" value="Cys_met_metab_PP"/>
</dbReference>
<comment type="caution">
    <text evidence="4">The sequence shown here is derived from an EMBL/GenBank/DDBJ whole genome shotgun (WGS) entry which is preliminary data.</text>
</comment>
<dbReference type="InterPro" id="IPR051750">
    <property type="entry name" value="Trans-sulfuration_enzymes"/>
</dbReference>
<dbReference type="InterPro" id="IPR015422">
    <property type="entry name" value="PyrdxlP-dep_Trfase_small"/>
</dbReference>
<reference evidence="4 5" key="1">
    <citation type="submission" date="2024-07" db="EMBL/GenBank/DDBJ databases">
        <title>Draft sequence of the Neodothiora populina.</title>
        <authorList>
            <person name="Drown D.D."/>
            <person name="Schuette U.S."/>
            <person name="Buechlein A.B."/>
            <person name="Rusch D.R."/>
            <person name="Winton L.W."/>
            <person name="Adams G.A."/>
        </authorList>
    </citation>
    <scope>NUCLEOTIDE SEQUENCE [LARGE SCALE GENOMIC DNA]</scope>
    <source>
        <strain evidence="4 5">CPC 39397</strain>
    </source>
</reference>